<keyword evidence="11" id="KW-1185">Reference proteome</keyword>
<dbReference type="EC" id="3.1.4.-" evidence="7"/>
<evidence type="ECO:0000256" key="2">
    <source>
        <dbReference type="ARBA" id="ARBA00022535"/>
    </source>
</evidence>
<dbReference type="Pfam" id="PF00233">
    <property type="entry name" value="PDEase_I"/>
    <property type="match status" value="1"/>
</dbReference>
<keyword evidence="8" id="KW-0175">Coiled coil</keyword>
<dbReference type="Ensembl" id="ENSSTUT00000079163.1">
    <property type="protein sequence ID" value="ENSSTUP00000074522.1"/>
    <property type="gene ID" value="ENSSTUG00000032347.1"/>
</dbReference>
<name>A0A674BTH2_SALTR</name>
<organism evidence="10 11">
    <name type="scientific">Salmo trutta</name>
    <name type="common">Brown trout</name>
    <dbReference type="NCBI Taxonomy" id="8032"/>
    <lineage>
        <taxon>Eukaryota</taxon>
        <taxon>Metazoa</taxon>
        <taxon>Chordata</taxon>
        <taxon>Craniata</taxon>
        <taxon>Vertebrata</taxon>
        <taxon>Euteleostomi</taxon>
        <taxon>Actinopterygii</taxon>
        <taxon>Neopterygii</taxon>
        <taxon>Teleostei</taxon>
        <taxon>Protacanthopterygii</taxon>
        <taxon>Salmoniformes</taxon>
        <taxon>Salmonidae</taxon>
        <taxon>Salmoninae</taxon>
        <taxon>Salmo</taxon>
    </lineage>
</organism>
<keyword evidence="3 6" id="KW-0479">Metal-binding</keyword>
<dbReference type="CDD" id="cd00077">
    <property type="entry name" value="HDc"/>
    <property type="match status" value="1"/>
</dbReference>
<dbReference type="InterPro" id="IPR003607">
    <property type="entry name" value="HD/PDEase_dom"/>
</dbReference>
<evidence type="ECO:0000256" key="7">
    <source>
        <dbReference type="RuleBase" id="RU363067"/>
    </source>
</evidence>
<dbReference type="PROSITE" id="PS00126">
    <property type="entry name" value="PDEASE_I_1"/>
    <property type="match status" value="1"/>
</dbReference>
<dbReference type="GO" id="GO:0046872">
    <property type="term" value="F:metal ion binding"/>
    <property type="evidence" value="ECO:0007669"/>
    <property type="project" value="UniProtKB-KW"/>
</dbReference>
<protein>
    <recommendedName>
        <fullName evidence="7">Phosphodiesterase</fullName>
        <ecNumber evidence="7">3.1.4.-</ecNumber>
    </recommendedName>
</protein>
<dbReference type="SUPFAM" id="SSF109604">
    <property type="entry name" value="HD-domain/PDEase-like"/>
    <property type="match status" value="1"/>
</dbReference>
<sequence length="714" mass="82518">MAAVDQDVAEKFLDSHPDFAKQYYDAKLRPKVISNLFQDNMTSQVNISSFHELNMVEESEIIFDMVRDLQENLQMEKAIFNFMKHLSFMIRSEKMSLFMYRMRNGTAELATRLFNVHKDATLEECLVQPDREIIFPIGIVGHVATTKKTVNIPDVSQVLLWSASKVFEEITDIKRQFHKALYTIRNFLNCERYSVGLLDMTKTKVRLDRKFNLLKATACQCSVTTHHYLEVNFYKVIDYILHGKEEIKVIPNPAPDHWALASGLPYLCAIDARWFLFPCPVQKGPVDTSGLTIKNVLSHPIVNKKEEIVQDETLMESLTQFLGWSVLNTDTYDKWNKPENRKDIFQDMVLYHIKCRTDETQNVLVGKPAILDTGQPSTKSEIFEFHFCDFEHSHLDLVKLGIKMHYELGVVDKFHIPRETLARCCYSLSKGYRQIAYHNWSRGFNVGQTMFTLLMTGDLKRYYTDLETMAMVTAGLCHDIDHRGTNNLYQMKSGNPPAKLHGSSILERHHLETGKTLLRDPALNIYQNLSRAQHEQVIHLTDIAIIATDLTLYFKKRTVFQKIVDQSKTYESWDDWTKYMTQETTRKAIVMAMMMTACDLSAIAKPWEIQSKVVLSVAAEFWEQGDLERTVLEQQTKSADLPKMQCGFIDFVCAFVYKEFSRFHVEITPMLDRPLNNRREWNALKEVHEAKLAALEEAKTAKEEVARVPSPGPK</sequence>
<feature type="binding site" evidence="6">
    <location>
        <position position="479"/>
    </location>
    <ligand>
        <name>Zn(2+)</name>
        <dbReference type="ChEBI" id="CHEBI:29105"/>
        <label>2</label>
    </ligand>
</feature>
<keyword evidence="4 7" id="KW-0378">Hydrolase</keyword>
<feature type="binding site" evidence="6">
    <location>
        <position position="478"/>
    </location>
    <ligand>
        <name>Zn(2+)</name>
        <dbReference type="ChEBI" id="CHEBI:29105"/>
        <label>1</label>
    </ligand>
</feature>
<dbReference type="InterPro" id="IPR029016">
    <property type="entry name" value="GAF-like_dom_sf"/>
</dbReference>
<keyword evidence="2" id="KW-0140">cGMP</keyword>
<evidence type="ECO:0000259" key="9">
    <source>
        <dbReference type="PROSITE" id="PS51845"/>
    </source>
</evidence>
<comment type="similarity">
    <text evidence="1 7">Belongs to the cyclic nucleotide phosphodiesterase family.</text>
</comment>
<feature type="coiled-coil region" evidence="8">
    <location>
        <begin position="678"/>
        <end position="705"/>
    </location>
</feature>
<dbReference type="GO" id="GO:0004114">
    <property type="term" value="F:3',5'-cyclic-nucleotide phosphodiesterase activity"/>
    <property type="evidence" value="ECO:0007669"/>
    <property type="project" value="InterPro"/>
</dbReference>
<evidence type="ECO:0000256" key="1">
    <source>
        <dbReference type="ARBA" id="ARBA00007648"/>
    </source>
</evidence>
<dbReference type="SMART" id="SM00471">
    <property type="entry name" value="HDc"/>
    <property type="match status" value="1"/>
</dbReference>
<feature type="binding site" evidence="6">
    <location>
        <position position="599"/>
    </location>
    <ligand>
        <name>Zn(2+)</name>
        <dbReference type="ChEBI" id="CHEBI:29105"/>
        <label>1</label>
    </ligand>
</feature>
<evidence type="ECO:0000313" key="10">
    <source>
        <dbReference type="Ensembl" id="ENSSTUP00000074522.1"/>
    </source>
</evidence>
<comment type="cofactor">
    <cofactor evidence="7">
        <name>a divalent metal cation</name>
        <dbReference type="ChEBI" id="CHEBI:60240"/>
    </cofactor>
    <text evidence="7">Binds 2 divalent metal cations per subunit. Site 1 may preferentially bind zinc ions, while site 2 has a preference for magnesium and/or manganese ions.</text>
</comment>
<feature type="domain" description="PDEase" evidence="9">
    <location>
        <begin position="356"/>
        <end position="688"/>
    </location>
</feature>
<dbReference type="InterPro" id="IPR023088">
    <property type="entry name" value="PDEase"/>
</dbReference>
<dbReference type="Gene3D" id="1.10.1300.10">
    <property type="entry name" value="3'5'-cyclic nucleotide phosphodiesterase, catalytic domain"/>
    <property type="match status" value="1"/>
</dbReference>
<dbReference type="Proteomes" id="UP000472277">
    <property type="component" value="Chromosome 3"/>
</dbReference>
<proteinExistence type="inferred from homology"/>
<gene>
    <name evidence="10" type="primary">PDE6B</name>
</gene>
<accession>A0A674BTH2</accession>
<dbReference type="GO" id="GO:0007165">
    <property type="term" value="P:signal transduction"/>
    <property type="evidence" value="ECO:0007669"/>
    <property type="project" value="InterPro"/>
</dbReference>
<reference evidence="10" key="2">
    <citation type="submission" date="2025-09" db="UniProtKB">
        <authorList>
            <consortium name="Ensembl"/>
        </authorList>
    </citation>
    <scope>IDENTIFICATION</scope>
</reference>
<evidence type="ECO:0000256" key="5">
    <source>
        <dbReference type="PIRSR" id="PIRSR623088-1"/>
    </source>
</evidence>
<dbReference type="PROSITE" id="PS51845">
    <property type="entry name" value="PDEASE_I_2"/>
    <property type="match status" value="1"/>
</dbReference>
<dbReference type="FunFam" id="1.10.1300.10:FF:000003">
    <property type="entry name" value="Phosphodiesterase"/>
    <property type="match status" value="1"/>
</dbReference>
<dbReference type="InterPro" id="IPR023174">
    <property type="entry name" value="PDEase_CS"/>
</dbReference>
<feature type="binding site" evidence="6">
    <location>
        <position position="479"/>
    </location>
    <ligand>
        <name>Zn(2+)</name>
        <dbReference type="ChEBI" id="CHEBI:29105"/>
        <label>1</label>
    </ligand>
</feature>
<evidence type="ECO:0000256" key="6">
    <source>
        <dbReference type="PIRSR" id="PIRSR623088-3"/>
    </source>
</evidence>
<dbReference type="AlphaFoldDB" id="A0A674BTH2"/>
<evidence type="ECO:0000313" key="11">
    <source>
        <dbReference type="Proteomes" id="UP000472277"/>
    </source>
</evidence>
<reference evidence="10" key="1">
    <citation type="submission" date="2025-08" db="UniProtKB">
        <authorList>
            <consortium name="Ensembl"/>
        </authorList>
    </citation>
    <scope>IDENTIFICATION</scope>
</reference>
<dbReference type="PANTHER" id="PTHR11347">
    <property type="entry name" value="CYCLIC NUCLEOTIDE PHOSPHODIESTERASE"/>
    <property type="match status" value="1"/>
</dbReference>
<dbReference type="SUPFAM" id="SSF55781">
    <property type="entry name" value="GAF domain-like"/>
    <property type="match status" value="2"/>
</dbReference>
<dbReference type="Gene3D" id="3.30.450.40">
    <property type="match status" value="2"/>
</dbReference>
<dbReference type="InterPro" id="IPR036971">
    <property type="entry name" value="PDEase_catalytic_dom_sf"/>
</dbReference>
<evidence type="ECO:0000256" key="3">
    <source>
        <dbReference type="ARBA" id="ARBA00022723"/>
    </source>
</evidence>
<dbReference type="GeneTree" id="ENSGT00940000156471"/>
<evidence type="ECO:0000256" key="8">
    <source>
        <dbReference type="SAM" id="Coils"/>
    </source>
</evidence>
<dbReference type="PRINTS" id="PR00387">
    <property type="entry name" value="PDIESTERASE1"/>
</dbReference>
<feature type="active site" description="Proton donor" evidence="5">
    <location>
        <position position="438"/>
    </location>
</feature>
<evidence type="ECO:0000256" key="4">
    <source>
        <dbReference type="ARBA" id="ARBA00022801"/>
    </source>
</evidence>
<dbReference type="InterPro" id="IPR002073">
    <property type="entry name" value="PDEase_catalytic_dom"/>
</dbReference>